<evidence type="ECO:0000256" key="1">
    <source>
        <dbReference type="SAM" id="MobiDB-lite"/>
    </source>
</evidence>
<feature type="compositionally biased region" description="Basic and acidic residues" evidence="1">
    <location>
        <begin position="240"/>
        <end position="252"/>
    </location>
</feature>
<feature type="region of interest" description="Disordered" evidence="1">
    <location>
        <begin position="218"/>
        <end position="262"/>
    </location>
</feature>
<dbReference type="Proteomes" id="UP000286045">
    <property type="component" value="Unassembled WGS sequence"/>
</dbReference>
<reference evidence="2 3" key="1">
    <citation type="submission" date="2018-12" db="EMBL/GenBank/DDBJ databases">
        <title>Draft genome sequence of Xylaria grammica IHI A82.</title>
        <authorList>
            <person name="Buettner E."/>
            <person name="Kellner H."/>
        </authorList>
    </citation>
    <scope>NUCLEOTIDE SEQUENCE [LARGE SCALE GENOMIC DNA]</scope>
    <source>
        <strain evidence="2 3">IHI A82</strain>
    </source>
</reference>
<protein>
    <submittedName>
        <fullName evidence="2">Uncharacterized protein</fullName>
    </submittedName>
</protein>
<dbReference type="AlphaFoldDB" id="A0A439CND3"/>
<evidence type="ECO:0000313" key="2">
    <source>
        <dbReference type="EMBL" id="RWA03669.1"/>
    </source>
</evidence>
<comment type="caution">
    <text evidence="2">The sequence shown here is derived from an EMBL/GenBank/DDBJ whole genome shotgun (WGS) entry which is preliminary data.</text>
</comment>
<keyword evidence="3" id="KW-1185">Reference proteome</keyword>
<dbReference type="EMBL" id="RYZI01000727">
    <property type="protein sequence ID" value="RWA03669.1"/>
    <property type="molecule type" value="Genomic_DNA"/>
</dbReference>
<gene>
    <name evidence="2" type="ORF">EKO27_g11437</name>
</gene>
<feature type="compositionally biased region" description="Low complexity" evidence="1">
    <location>
        <begin position="226"/>
        <end position="239"/>
    </location>
</feature>
<proteinExistence type="predicted"/>
<evidence type="ECO:0000313" key="3">
    <source>
        <dbReference type="Proteomes" id="UP000286045"/>
    </source>
</evidence>
<sequence>MDTKASNTPVSKSDWPAGNIYIEPVLLKELQERLERIQHKFQTAVKAVDPAVGLDLEWLAIHVCDPAYWVVWYVAGEAPPMDAPAGPDLIASSNALASQVEALTGNAEKIDLILPEIEALPDPEWDAVFKGFCQLLEASVDAHVLGDSPFYQAELAGRGEPHPIFRTIRNLLNDLGAFPFLRNYHSKLMRKLDGSRSGVIYKEYYWILDSSQKSDTTAKRKLGAINSDNSDSSESTSAEEGTHKLPRLESTDIPRTSRRSRR</sequence>
<accession>A0A439CND3</accession>
<organism evidence="2 3">
    <name type="scientific">Xylaria grammica</name>
    <dbReference type="NCBI Taxonomy" id="363999"/>
    <lineage>
        <taxon>Eukaryota</taxon>
        <taxon>Fungi</taxon>
        <taxon>Dikarya</taxon>
        <taxon>Ascomycota</taxon>
        <taxon>Pezizomycotina</taxon>
        <taxon>Sordariomycetes</taxon>
        <taxon>Xylariomycetidae</taxon>
        <taxon>Xylariales</taxon>
        <taxon>Xylariaceae</taxon>
        <taxon>Xylaria</taxon>
    </lineage>
</organism>
<name>A0A439CND3_9PEZI</name>